<protein>
    <submittedName>
        <fullName evidence="1">Uncharacterized protein</fullName>
    </submittedName>
</protein>
<gene>
    <name evidence="1" type="ORF">J421_6161</name>
</gene>
<dbReference type="InParanoid" id="W0RSQ1"/>
<name>W0RSQ1_9BACT</name>
<sequence>MPSRSIEPTRPTPGTAAAERVSLRAGAITDRTMLRVTTDTAVKRNVFPSSSGHSSGRSNLQTRLHVEAWVRNASYVKHVWIDVHVLAMDDAVLQRETFTLGFTHAAGDGNDVFAFDGLLYQGSVATQGSVDPRPDARTVQYRLYCEQTARIFTDGTTHECELREDARSG</sequence>
<dbReference type="Proteomes" id="UP000019151">
    <property type="component" value="Plasmid 2"/>
</dbReference>
<proteinExistence type="predicted"/>
<dbReference type="HOGENOM" id="CLU_1576241_0_0_0"/>
<evidence type="ECO:0000313" key="2">
    <source>
        <dbReference type="Proteomes" id="UP000019151"/>
    </source>
</evidence>
<geneLocation type="plasmid" evidence="1 2">
    <name>2</name>
</geneLocation>
<dbReference type="AlphaFoldDB" id="W0RSQ1"/>
<dbReference type="KEGG" id="gba:J421_6161"/>
<keyword evidence="1" id="KW-0614">Plasmid</keyword>
<keyword evidence="2" id="KW-1185">Reference proteome</keyword>
<evidence type="ECO:0000313" key="1">
    <source>
        <dbReference type="EMBL" id="AHG93696.1"/>
    </source>
</evidence>
<accession>W0RSQ1</accession>
<organism evidence="1 2">
    <name type="scientific">Gemmatirosa kalamazoonensis</name>
    <dbReference type="NCBI Taxonomy" id="861299"/>
    <lineage>
        <taxon>Bacteria</taxon>
        <taxon>Pseudomonadati</taxon>
        <taxon>Gemmatimonadota</taxon>
        <taxon>Gemmatimonadia</taxon>
        <taxon>Gemmatimonadales</taxon>
        <taxon>Gemmatimonadaceae</taxon>
        <taxon>Gemmatirosa</taxon>
    </lineage>
</organism>
<dbReference type="EMBL" id="CP007130">
    <property type="protein sequence ID" value="AHG93696.1"/>
    <property type="molecule type" value="Genomic_DNA"/>
</dbReference>
<reference evidence="1 2" key="1">
    <citation type="journal article" date="2014" name="Genome Announc.">
        <title>Genome Sequence and Methylome of Soil Bacterium Gemmatirosa kalamazoonensis KBS708T, a Member of the Rarely Cultivated Gemmatimonadetes Phylum.</title>
        <authorList>
            <person name="Debruyn J.M."/>
            <person name="Radosevich M."/>
            <person name="Wommack K.E."/>
            <person name="Polson S.W."/>
            <person name="Hauser L.J."/>
            <person name="Fawaz M.N."/>
            <person name="Korlach J."/>
            <person name="Tsai Y.C."/>
        </authorList>
    </citation>
    <scope>NUCLEOTIDE SEQUENCE [LARGE SCALE GENOMIC DNA]</scope>
    <source>
        <strain evidence="1 2">KBS708</strain>
        <plasmid evidence="2">Plasmid 2</plasmid>
    </source>
</reference>